<evidence type="ECO:0000313" key="1">
    <source>
        <dbReference type="EMBL" id="CAG8617703.1"/>
    </source>
</evidence>
<dbReference type="AlphaFoldDB" id="A0A9N9CZG1"/>
<keyword evidence="2" id="KW-1185">Reference proteome</keyword>
<reference evidence="1" key="1">
    <citation type="submission" date="2021-06" db="EMBL/GenBank/DDBJ databases">
        <authorList>
            <person name="Kallberg Y."/>
            <person name="Tangrot J."/>
            <person name="Rosling A."/>
        </authorList>
    </citation>
    <scope>NUCLEOTIDE SEQUENCE</scope>
    <source>
        <strain evidence="1">UK204</strain>
    </source>
</reference>
<sequence>MFLFSSFDQLKLFTLMEGIYANNKIMEMISNLNLVDFLTVWFRNGSMQEDVDDISKNERLYTQCVTV</sequence>
<dbReference type="Proteomes" id="UP000789570">
    <property type="component" value="Unassembled WGS sequence"/>
</dbReference>
<dbReference type="EMBL" id="CAJVPQ010003085">
    <property type="protein sequence ID" value="CAG8617703.1"/>
    <property type="molecule type" value="Genomic_DNA"/>
</dbReference>
<proteinExistence type="predicted"/>
<accession>A0A9N9CZG1</accession>
<gene>
    <name evidence="1" type="ORF">FCALED_LOCUS9393</name>
</gene>
<comment type="caution">
    <text evidence="1">The sequence shown here is derived from an EMBL/GenBank/DDBJ whole genome shotgun (WGS) entry which is preliminary data.</text>
</comment>
<name>A0A9N9CZG1_9GLOM</name>
<evidence type="ECO:0000313" key="2">
    <source>
        <dbReference type="Proteomes" id="UP000789570"/>
    </source>
</evidence>
<organism evidence="1 2">
    <name type="scientific">Funneliformis caledonium</name>
    <dbReference type="NCBI Taxonomy" id="1117310"/>
    <lineage>
        <taxon>Eukaryota</taxon>
        <taxon>Fungi</taxon>
        <taxon>Fungi incertae sedis</taxon>
        <taxon>Mucoromycota</taxon>
        <taxon>Glomeromycotina</taxon>
        <taxon>Glomeromycetes</taxon>
        <taxon>Glomerales</taxon>
        <taxon>Glomeraceae</taxon>
        <taxon>Funneliformis</taxon>
    </lineage>
</organism>
<protein>
    <submittedName>
        <fullName evidence="1">11000_t:CDS:1</fullName>
    </submittedName>
</protein>